<name>A0A1G7QBJ1_PSEOR</name>
<evidence type="ECO:0000256" key="1">
    <source>
        <dbReference type="SAM" id="MobiDB-lite"/>
    </source>
</evidence>
<proteinExistence type="predicted"/>
<gene>
    <name evidence="2" type="ORF">SAMN05216377_1085</name>
</gene>
<organism evidence="2 3">
    <name type="scientific">Pseudonocardia oroxyli</name>
    <dbReference type="NCBI Taxonomy" id="366584"/>
    <lineage>
        <taxon>Bacteria</taxon>
        <taxon>Bacillati</taxon>
        <taxon>Actinomycetota</taxon>
        <taxon>Actinomycetes</taxon>
        <taxon>Pseudonocardiales</taxon>
        <taxon>Pseudonocardiaceae</taxon>
        <taxon>Pseudonocardia</taxon>
    </lineage>
</organism>
<reference evidence="2 3" key="1">
    <citation type="submission" date="2016-10" db="EMBL/GenBank/DDBJ databases">
        <authorList>
            <person name="de Groot N.N."/>
        </authorList>
    </citation>
    <scope>NUCLEOTIDE SEQUENCE [LARGE SCALE GENOMIC DNA]</scope>
    <source>
        <strain evidence="2 3">CGMCC 4.3143</strain>
    </source>
</reference>
<dbReference type="EMBL" id="FNBE01000008">
    <property type="protein sequence ID" value="SDF94960.1"/>
    <property type="molecule type" value="Genomic_DNA"/>
</dbReference>
<feature type="region of interest" description="Disordered" evidence="1">
    <location>
        <begin position="47"/>
        <end position="73"/>
    </location>
</feature>
<dbReference type="RefSeq" id="WP_093083638.1">
    <property type="nucleotide sequence ID" value="NZ_FNBE01000008.1"/>
</dbReference>
<dbReference type="STRING" id="366584.SAMN05216377_1085"/>
<dbReference type="OrthoDB" id="4871678at2"/>
<accession>A0A1G7QBJ1</accession>
<sequence>MWAFFSKRLRLWLILAIGVPLGGWALGKTADLIERRRGPNQLTRSMRQARGWLQRRSRGPLASRLTEKDRPAR</sequence>
<dbReference type="Proteomes" id="UP000198967">
    <property type="component" value="Unassembled WGS sequence"/>
</dbReference>
<dbReference type="AlphaFoldDB" id="A0A1G7QBJ1"/>
<evidence type="ECO:0000313" key="2">
    <source>
        <dbReference type="EMBL" id="SDF94960.1"/>
    </source>
</evidence>
<keyword evidence="3" id="KW-1185">Reference proteome</keyword>
<evidence type="ECO:0000313" key="3">
    <source>
        <dbReference type="Proteomes" id="UP000198967"/>
    </source>
</evidence>
<protein>
    <submittedName>
        <fullName evidence="2">Uncharacterized protein</fullName>
    </submittedName>
</protein>